<sequence length="271" mass="30731">MDVILLSDFLQQKPLGGYILTTPEAKIPEDDYLSRINCGIYLQAKKFTFVNNIRAATDILYCNLLEKVRINNVSDQYLKILETRLFDNVSNEERDRFKGSIRLFPFKKQVDNYNQKTAYGFNTTITYLKPELSYSCAALEREYPIQNGTFQSSSKDDQNAFDIEILSELTDTKKSGTVAVLPTKETNNLPIVHQDVENVATTSQHQYISNLTAKSLKMIKGVSVAPPPSNEIRIIYDPKAEDKYMDVETVSTADGINECDYGDLQSAKLYN</sequence>
<dbReference type="Proteomes" id="UP001642540">
    <property type="component" value="Unassembled WGS sequence"/>
</dbReference>
<keyword evidence="2" id="KW-1185">Reference proteome</keyword>
<reference evidence="1 2" key="1">
    <citation type="submission" date="2024-08" db="EMBL/GenBank/DDBJ databases">
        <authorList>
            <person name="Cucini C."/>
            <person name="Frati F."/>
        </authorList>
    </citation>
    <scope>NUCLEOTIDE SEQUENCE [LARGE SCALE GENOMIC DNA]</scope>
</reference>
<comment type="caution">
    <text evidence="1">The sequence shown here is derived from an EMBL/GenBank/DDBJ whole genome shotgun (WGS) entry which is preliminary data.</text>
</comment>
<proteinExistence type="predicted"/>
<protein>
    <submittedName>
        <fullName evidence="1">Uncharacterized protein</fullName>
    </submittedName>
</protein>
<evidence type="ECO:0000313" key="2">
    <source>
        <dbReference type="Proteomes" id="UP001642540"/>
    </source>
</evidence>
<accession>A0ABP1PTB9</accession>
<gene>
    <name evidence="1" type="ORF">ODALV1_LOCUS3558</name>
</gene>
<dbReference type="EMBL" id="CAXLJM020000012">
    <property type="protein sequence ID" value="CAL8076693.1"/>
    <property type="molecule type" value="Genomic_DNA"/>
</dbReference>
<name>A0ABP1PTB9_9HEXA</name>
<evidence type="ECO:0000313" key="1">
    <source>
        <dbReference type="EMBL" id="CAL8076693.1"/>
    </source>
</evidence>
<organism evidence="1 2">
    <name type="scientific">Orchesella dallaii</name>
    <dbReference type="NCBI Taxonomy" id="48710"/>
    <lineage>
        <taxon>Eukaryota</taxon>
        <taxon>Metazoa</taxon>
        <taxon>Ecdysozoa</taxon>
        <taxon>Arthropoda</taxon>
        <taxon>Hexapoda</taxon>
        <taxon>Collembola</taxon>
        <taxon>Entomobryomorpha</taxon>
        <taxon>Entomobryoidea</taxon>
        <taxon>Orchesellidae</taxon>
        <taxon>Orchesellinae</taxon>
        <taxon>Orchesella</taxon>
    </lineage>
</organism>